<accession>A0A372LDK2</accession>
<protein>
    <recommendedName>
        <fullName evidence="6">Methylmalonyl-CoA mutase alpha/beta chain catalytic domain-containing protein</fullName>
    </recommendedName>
</protein>
<dbReference type="Proteomes" id="UP000264541">
    <property type="component" value="Unassembled WGS sequence"/>
</dbReference>
<proteinExistence type="inferred from homology"/>
<dbReference type="SUPFAM" id="SSF52242">
    <property type="entry name" value="Cobalamin (vitamin B12)-binding domain"/>
    <property type="match status" value="1"/>
</dbReference>
<keyword evidence="4" id="KW-0413">Isomerase</keyword>
<evidence type="ECO:0000313" key="8">
    <source>
        <dbReference type="Proteomes" id="UP000264541"/>
    </source>
</evidence>
<dbReference type="InterPro" id="IPR016176">
    <property type="entry name" value="Cbl-dep_enz_cat"/>
</dbReference>
<comment type="similarity">
    <text evidence="2">Belongs to the methylmalonyl-CoA mutase family.</text>
</comment>
<evidence type="ECO:0000256" key="1">
    <source>
        <dbReference type="ARBA" id="ARBA00001922"/>
    </source>
</evidence>
<dbReference type="PANTHER" id="PTHR48101">
    <property type="entry name" value="METHYLMALONYL-COA MUTASE, MITOCHONDRIAL-RELATED"/>
    <property type="match status" value="1"/>
</dbReference>
<dbReference type="GO" id="GO:0046872">
    <property type="term" value="F:metal ion binding"/>
    <property type="evidence" value="ECO:0007669"/>
    <property type="project" value="InterPro"/>
</dbReference>
<reference evidence="7 8" key="1">
    <citation type="submission" date="2018-08" db="EMBL/GenBank/DDBJ databases">
        <title>Bacillus chawlae sp. nov., Bacillus glennii sp. nov., and Bacillus saganii sp. nov. Isolated from the Vehicle Assembly Building at Kennedy Space Center where the Viking Spacecraft were Assembled.</title>
        <authorList>
            <person name="Seuylemezian A."/>
            <person name="Vaishampayan P."/>
        </authorList>
    </citation>
    <scope>NUCLEOTIDE SEQUENCE [LARGE SCALE GENOMIC DNA]</scope>
    <source>
        <strain evidence="7 8">V47-23a</strain>
    </source>
</reference>
<evidence type="ECO:0000259" key="6">
    <source>
        <dbReference type="Pfam" id="PF01642"/>
    </source>
</evidence>
<dbReference type="GO" id="GO:0016866">
    <property type="term" value="F:intramolecular transferase activity"/>
    <property type="evidence" value="ECO:0007669"/>
    <property type="project" value="InterPro"/>
</dbReference>
<keyword evidence="3" id="KW-0846">Cobalamin</keyword>
<evidence type="ECO:0000256" key="4">
    <source>
        <dbReference type="ARBA" id="ARBA00023235"/>
    </source>
</evidence>
<dbReference type="Pfam" id="PF01642">
    <property type="entry name" value="MM_CoA_mutase"/>
    <property type="match status" value="2"/>
</dbReference>
<dbReference type="SUPFAM" id="SSF51703">
    <property type="entry name" value="Cobalamin (vitamin B12)-dependent enzymes"/>
    <property type="match status" value="1"/>
</dbReference>
<comment type="caution">
    <text evidence="7">The sequence shown here is derived from an EMBL/GenBank/DDBJ whole genome shotgun (WGS) entry which is preliminary data.</text>
</comment>
<dbReference type="CDD" id="cd03677">
    <property type="entry name" value="MM_CoA_mutase_beta"/>
    <property type="match status" value="1"/>
</dbReference>
<name>A0A372LDK2_9BACI</name>
<evidence type="ECO:0000256" key="3">
    <source>
        <dbReference type="ARBA" id="ARBA00022628"/>
    </source>
</evidence>
<dbReference type="Gene3D" id="3.20.20.240">
    <property type="entry name" value="Methylmalonyl-CoA mutase"/>
    <property type="match status" value="1"/>
</dbReference>
<dbReference type="PANTHER" id="PTHR48101:SF1">
    <property type="entry name" value="METHYLMALONYL-COA MUTASE, LARGE SUBUNIT"/>
    <property type="match status" value="1"/>
</dbReference>
<keyword evidence="5" id="KW-0170">Cobalt</keyword>
<dbReference type="InterPro" id="IPR036724">
    <property type="entry name" value="Cobalamin-bd_sf"/>
</dbReference>
<dbReference type="EMBL" id="QVTE01000058">
    <property type="protein sequence ID" value="RFU64222.1"/>
    <property type="molecule type" value="Genomic_DNA"/>
</dbReference>
<comment type="cofactor">
    <cofactor evidence="1">
        <name>adenosylcob(III)alamin</name>
        <dbReference type="ChEBI" id="CHEBI:18408"/>
    </cofactor>
</comment>
<dbReference type="GO" id="GO:0031419">
    <property type="term" value="F:cobalamin binding"/>
    <property type="evidence" value="ECO:0007669"/>
    <property type="project" value="UniProtKB-KW"/>
</dbReference>
<gene>
    <name evidence="7" type="ORF">D0469_19080</name>
</gene>
<organism evidence="7 8">
    <name type="scientific">Peribacillus saganii</name>
    <dbReference type="NCBI Taxonomy" id="2303992"/>
    <lineage>
        <taxon>Bacteria</taxon>
        <taxon>Bacillati</taxon>
        <taxon>Bacillota</taxon>
        <taxon>Bacilli</taxon>
        <taxon>Bacillales</taxon>
        <taxon>Bacillaceae</taxon>
        <taxon>Peribacillus</taxon>
    </lineage>
</organism>
<feature type="domain" description="Methylmalonyl-CoA mutase alpha/beta chain catalytic" evidence="6">
    <location>
        <begin position="63"/>
        <end position="150"/>
    </location>
</feature>
<dbReference type="InterPro" id="IPR006099">
    <property type="entry name" value="MeMalonylCoA_mutase_a/b_cat"/>
</dbReference>
<dbReference type="AlphaFoldDB" id="A0A372LDK2"/>
<evidence type="ECO:0000256" key="2">
    <source>
        <dbReference type="ARBA" id="ARBA00008465"/>
    </source>
</evidence>
<keyword evidence="8" id="KW-1185">Reference proteome</keyword>
<dbReference type="OrthoDB" id="9762378at2"/>
<dbReference type="Gene3D" id="3.40.50.280">
    <property type="entry name" value="Cobalamin-binding domain"/>
    <property type="match status" value="1"/>
</dbReference>
<evidence type="ECO:0000256" key="5">
    <source>
        <dbReference type="ARBA" id="ARBA00023285"/>
    </source>
</evidence>
<sequence>MPCERSVGCLWKQHRKTQTALKKAITMLENVKNQSFQVPSYEEWKAQTEASLKGKSFESLITHTYEGIELQPIYTPGSLKGSDESEEFPGEFPYTRGINHTGYKEMPWLMCQPVSGKTAEQVNENLKKALSRGQNAVVFDSDALLGLDTASLRTVLEGINAEEIPFFLDLQGNQKAFLAMLRNHCKAVGLNSASLAGVIGEDPISEWSKEGKLPADIDGFFTMWFEGLKRAEELLPKVKTILVKGSVFHNSGATAVQELAYALSAAVHYIQEGSKNGLDPGTIAEKMVFSFGIDSNFFMNIAKLRAARRLWAHLAHAYGASRDSFKMHIHAETSSFTETVYDKHVNILRSTNQAFAAAIGGVQYLTVRPFDAASELNGELAARLAGNTQLILREETHITAVADPAGGSWYIEALTDELTEKSWEKFLEIEEKNGILKLLKEGSIQEDIRQVFSKKQMDAAIRKSSIVGTNVYADPAEESGVSLEKELPIIRNTAAPDDLRLNWDRLVEVFSTSSLQNYRSLVEQAFPSESIQHVNAERLSSQFEMMRIRSEKYKHSNGQTLKVGIINLRDIKSYKPRADFISGFLASGGIIVTQSDGCQSIADAVKFIESSGLAHFCLCGSDGDYEVIAQEFVSKLKHRFGNVDLYLAGKLPEEQAKKLREAGLSDFVHARTNPITFLDKLHQAEGVNSL</sequence>
<evidence type="ECO:0000313" key="7">
    <source>
        <dbReference type="EMBL" id="RFU64222.1"/>
    </source>
</evidence>
<dbReference type="RefSeq" id="WP_117328326.1">
    <property type="nucleotide sequence ID" value="NZ_QVTE01000058.1"/>
</dbReference>
<feature type="domain" description="Methylmalonyl-CoA mutase alpha/beta chain catalytic" evidence="6">
    <location>
        <begin position="151"/>
        <end position="480"/>
    </location>
</feature>